<accession>A0A8S5RI45</accession>
<reference evidence="1" key="1">
    <citation type="journal article" date="2021" name="Proc. Natl. Acad. Sci. U.S.A.">
        <title>A Catalog of Tens of Thousands of Viruses from Human Metagenomes Reveals Hidden Associations with Chronic Diseases.</title>
        <authorList>
            <person name="Tisza M.J."/>
            <person name="Buck C.B."/>
        </authorList>
    </citation>
    <scope>NUCLEOTIDE SEQUENCE</scope>
    <source>
        <strain evidence="1">CtML55</strain>
    </source>
</reference>
<protein>
    <submittedName>
        <fullName evidence="1">Anaerobic ribonucleoside-triphosphate reductase activating protein</fullName>
    </submittedName>
</protein>
<organism evidence="1">
    <name type="scientific">virus sp. ctML55</name>
    <dbReference type="NCBI Taxonomy" id="2827627"/>
    <lineage>
        <taxon>Viruses</taxon>
    </lineage>
</organism>
<name>A0A8S5RI45_9VIRU</name>
<evidence type="ECO:0000313" key="1">
    <source>
        <dbReference type="EMBL" id="DAE30644.1"/>
    </source>
</evidence>
<dbReference type="EMBL" id="BK059105">
    <property type="protein sequence ID" value="DAE30644.1"/>
    <property type="molecule type" value="Genomic_DNA"/>
</dbReference>
<proteinExistence type="predicted"/>
<sequence length="164" mass="18657">MLKYVDARVVFQEIPDEITLAINISNCPCHCKGCHSQYLAEDIGKPLIEYPQGFSDDYIIHLDELITDGISCIAFMGGDSDPHLVNVLASFVKDYYPNLKVAWYSGRQELSEHVNMKHFDYIKLGPYIEENGPLNSKTTNQVMLHIDNSCGKPIVKDITSRFWK</sequence>